<sequence length="48" mass="5530">FFIPVTEFKDELMKGKTPPVIKQIFLSYLAYSVILLVLIAIEAFRIRG</sequence>
<comment type="caution">
    <text evidence="2">The sequence shown here is derived from an EMBL/GenBank/DDBJ whole genome shotgun (WGS) entry which is preliminary data.</text>
</comment>
<evidence type="ECO:0000313" key="2">
    <source>
        <dbReference type="EMBL" id="KKM48781.1"/>
    </source>
</evidence>
<dbReference type="EMBL" id="LAZR01011988">
    <property type="protein sequence ID" value="KKM48781.1"/>
    <property type="molecule type" value="Genomic_DNA"/>
</dbReference>
<keyword evidence="1" id="KW-0472">Membrane</keyword>
<reference evidence="2" key="1">
    <citation type="journal article" date="2015" name="Nature">
        <title>Complex archaea that bridge the gap between prokaryotes and eukaryotes.</title>
        <authorList>
            <person name="Spang A."/>
            <person name="Saw J.H."/>
            <person name="Jorgensen S.L."/>
            <person name="Zaremba-Niedzwiedzka K."/>
            <person name="Martijn J."/>
            <person name="Lind A.E."/>
            <person name="van Eijk R."/>
            <person name="Schleper C."/>
            <person name="Guy L."/>
            <person name="Ettema T.J."/>
        </authorList>
    </citation>
    <scope>NUCLEOTIDE SEQUENCE</scope>
</reference>
<proteinExistence type="predicted"/>
<keyword evidence="1" id="KW-1133">Transmembrane helix</keyword>
<evidence type="ECO:0000256" key="1">
    <source>
        <dbReference type="SAM" id="Phobius"/>
    </source>
</evidence>
<dbReference type="AlphaFoldDB" id="A0A0F9LPF6"/>
<feature type="non-terminal residue" evidence="2">
    <location>
        <position position="1"/>
    </location>
</feature>
<accession>A0A0F9LPF6</accession>
<gene>
    <name evidence="2" type="ORF">LCGC14_1557330</name>
</gene>
<protein>
    <submittedName>
        <fullName evidence="2">Uncharacterized protein</fullName>
    </submittedName>
</protein>
<feature type="transmembrane region" description="Helical" evidence="1">
    <location>
        <begin position="20"/>
        <end position="41"/>
    </location>
</feature>
<organism evidence="2">
    <name type="scientific">marine sediment metagenome</name>
    <dbReference type="NCBI Taxonomy" id="412755"/>
    <lineage>
        <taxon>unclassified sequences</taxon>
        <taxon>metagenomes</taxon>
        <taxon>ecological metagenomes</taxon>
    </lineage>
</organism>
<name>A0A0F9LPF6_9ZZZZ</name>
<keyword evidence="1" id="KW-0812">Transmembrane</keyword>